<keyword evidence="2" id="KW-1185">Reference proteome</keyword>
<reference evidence="1" key="2">
    <citation type="journal article" date="2023" name="IMA Fungus">
        <title>Comparative genomic study of the Penicillium genus elucidates a diverse pangenome and 15 lateral gene transfer events.</title>
        <authorList>
            <person name="Petersen C."/>
            <person name="Sorensen T."/>
            <person name="Nielsen M.R."/>
            <person name="Sondergaard T.E."/>
            <person name="Sorensen J.L."/>
            <person name="Fitzpatrick D.A."/>
            <person name="Frisvad J.C."/>
            <person name="Nielsen K.L."/>
        </authorList>
    </citation>
    <scope>NUCLEOTIDE SEQUENCE</scope>
    <source>
        <strain evidence="1">IBT 16849</strain>
    </source>
</reference>
<dbReference type="AlphaFoldDB" id="A0A9W9J5C5"/>
<protein>
    <submittedName>
        <fullName evidence="1">Uncharacterized protein</fullName>
    </submittedName>
</protein>
<evidence type="ECO:0000313" key="1">
    <source>
        <dbReference type="EMBL" id="KAJ5189501.1"/>
    </source>
</evidence>
<accession>A0A9W9J5C5</accession>
<sequence>MIDIPLMSFVVAWIKHLFVQLRIWMIRRSFDAVKREIAIVNARHIIWKSEFHELKKRVEMEVAVSSALEDRLQAIQQDTSNPAKARLLHDETERLKDRRRWLRQRLVCLLKDRKTIVSMRKEQIFMLGVLEQTLNRWLLVNTTVYTSFLFFTDHHE</sequence>
<evidence type="ECO:0000313" key="2">
    <source>
        <dbReference type="Proteomes" id="UP001150879"/>
    </source>
</evidence>
<reference evidence="1" key="1">
    <citation type="submission" date="2022-11" db="EMBL/GenBank/DDBJ databases">
        <authorList>
            <person name="Petersen C."/>
        </authorList>
    </citation>
    <scope>NUCLEOTIDE SEQUENCE</scope>
    <source>
        <strain evidence="1">IBT 16849</strain>
    </source>
</reference>
<dbReference type="OrthoDB" id="4365130at2759"/>
<dbReference type="Proteomes" id="UP001150879">
    <property type="component" value="Unassembled WGS sequence"/>
</dbReference>
<comment type="caution">
    <text evidence="1">The sequence shown here is derived from an EMBL/GenBank/DDBJ whole genome shotgun (WGS) entry which is preliminary data.</text>
</comment>
<gene>
    <name evidence="1" type="ORF">N7472_008515</name>
</gene>
<organism evidence="1 2">
    <name type="scientific">Penicillium cf. griseofulvum</name>
    <dbReference type="NCBI Taxonomy" id="2972120"/>
    <lineage>
        <taxon>Eukaryota</taxon>
        <taxon>Fungi</taxon>
        <taxon>Dikarya</taxon>
        <taxon>Ascomycota</taxon>
        <taxon>Pezizomycotina</taxon>
        <taxon>Eurotiomycetes</taxon>
        <taxon>Eurotiomycetidae</taxon>
        <taxon>Eurotiales</taxon>
        <taxon>Aspergillaceae</taxon>
        <taxon>Penicillium</taxon>
    </lineage>
</organism>
<name>A0A9W9J5C5_9EURO</name>
<dbReference type="EMBL" id="JAPQKP010000005">
    <property type="protein sequence ID" value="KAJ5189501.1"/>
    <property type="molecule type" value="Genomic_DNA"/>
</dbReference>
<proteinExistence type="predicted"/>